<dbReference type="EMBL" id="UINC01058556">
    <property type="protein sequence ID" value="SVB80956.1"/>
    <property type="molecule type" value="Genomic_DNA"/>
</dbReference>
<gene>
    <name evidence="2" type="ORF">METZ01_LOCUS233810</name>
</gene>
<dbReference type="AlphaFoldDB" id="A0A382H0V6"/>
<feature type="compositionally biased region" description="Polar residues" evidence="1">
    <location>
        <begin position="1"/>
        <end position="13"/>
    </location>
</feature>
<organism evidence="2">
    <name type="scientific">marine metagenome</name>
    <dbReference type="NCBI Taxonomy" id="408172"/>
    <lineage>
        <taxon>unclassified sequences</taxon>
        <taxon>metagenomes</taxon>
        <taxon>ecological metagenomes</taxon>
    </lineage>
</organism>
<evidence type="ECO:0000256" key="1">
    <source>
        <dbReference type="SAM" id="MobiDB-lite"/>
    </source>
</evidence>
<reference evidence="2" key="1">
    <citation type="submission" date="2018-05" db="EMBL/GenBank/DDBJ databases">
        <authorList>
            <person name="Lanie J.A."/>
            <person name="Ng W.-L."/>
            <person name="Kazmierczak K.M."/>
            <person name="Andrzejewski T.M."/>
            <person name="Davidsen T.M."/>
            <person name="Wayne K.J."/>
            <person name="Tettelin H."/>
            <person name="Glass J.I."/>
            <person name="Rusch D."/>
            <person name="Podicherti R."/>
            <person name="Tsui H.-C.T."/>
            <person name="Winkler M.E."/>
        </authorList>
    </citation>
    <scope>NUCLEOTIDE SEQUENCE</scope>
</reference>
<proteinExistence type="predicted"/>
<accession>A0A382H0V6</accession>
<evidence type="ECO:0000313" key="2">
    <source>
        <dbReference type="EMBL" id="SVB80956.1"/>
    </source>
</evidence>
<sequence length="102" mass="11237">MENEMQNNTENSPVTPPVKQGRSPEYAAGIEGFRSEISKAGLSLPNEIIDDGRIHRFSSNGKTTDNAGWYVLFTDGIPAGTFGCWREDVKINWCSVDKATLT</sequence>
<feature type="region of interest" description="Disordered" evidence="1">
    <location>
        <begin position="1"/>
        <end position="25"/>
    </location>
</feature>
<protein>
    <submittedName>
        <fullName evidence="2">Uncharacterized protein</fullName>
    </submittedName>
</protein>
<name>A0A382H0V6_9ZZZZ</name>
<feature type="non-terminal residue" evidence="2">
    <location>
        <position position="102"/>
    </location>
</feature>